<dbReference type="OrthoDB" id="322908at2"/>
<sequence length="357" mass="40183">MEAITRLRSALSVGNKESVQGDRLVDRLCSKTGLHRNEVINGLRMLRDTGEVSCRDWHRGEPIGRVVLSIEHVRSPCEKTWIGVMRDMGVDLATQESLIALSDNLEGWTVDDMKRLLKGLISLREDLPLLKGQSRYLVSAKYLLGSSKLLDALPFPILRKFGINLDLLIGPPSYIITAGSSSPVCVVLVENPQAMETALQTCIGSKIAWVATFGYGLSRSGNEYGRQLASLVEDNHRLTALVRQGTPPPIEYLLEHPEIYFWGDFDREGFQIYWRLKSKIPQLRLSGLYYPMLNMIDGTENHHAYNHLVGKPNQSIWKCPDIDVQDMLDLCESRAVDQESVSLADIKKYATLPYIRS</sequence>
<dbReference type="Proteomes" id="UP000286976">
    <property type="component" value="Unassembled WGS sequence"/>
</dbReference>
<protein>
    <recommendedName>
        <fullName evidence="1">Wadjet protein JetD C-terminal domain-containing protein</fullName>
    </recommendedName>
</protein>
<evidence type="ECO:0000259" key="1">
    <source>
        <dbReference type="Pfam" id="PF09983"/>
    </source>
</evidence>
<accession>A0A432X730</accession>
<evidence type="ECO:0000313" key="3">
    <source>
        <dbReference type="Proteomes" id="UP000286976"/>
    </source>
</evidence>
<proteinExistence type="predicted"/>
<dbReference type="AlphaFoldDB" id="A0A432X730"/>
<reference evidence="2 3" key="1">
    <citation type="journal article" date="2011" name="Front. Microbiol.">
        <title>Genomic signatures of strain selection and enhancement in Bacillus atrophaeus var. globigii, a historical biowarfare simulant.</title>
        <authorList>
            <person name="Gibbons H.S."/>
            <person name="Broomall S.M."/>
            <person name="McNew L.A."/>
            <person name="Daligault H."/>
            <person name="Chapman C."/>
            <person name="Bruce D."/>
            <person name="Karavis M."/>
            <person name="Krepps M."/>
            <person name="McGregor P.A."/>
            <person name="Hong C."/>
            <person name="Park K.H."/>
            <person name="Akmal A."/>
            <person name="Feldman A."/>
            <person name="Lin J.S."/>
            <person name="Chang W.E."/>
            <person name="Higgs B.W."/>
            <person name="Demirev P."/>
            <person name="Lindquist J."/>
            <person name="Liem A."/>
            <person name="Fochler E."/>
            <person name="Read T.D."/>
            <person name="Tapia R."/>
            <person name="Johnson S."/>
            <person name="Bishop-Lilly K.A."/>
            <person name="Detter C."/>
            <person name="Han C."/>
            <person name="Sozhamannan S."/>
            <person name="Rosenzweig C.N."/>
            <person name="Skowronski E.W."/>
        </authorList>
    </citation>
    <scope>NUCLEOTIDE SEQUENCE [LARGE SCALE GENOMIC DNA]</scope>
    <source>
        <strain evidence="2 3">AIT1</strain>
    </source>
</reference>
<keyword evidence="3" id="KW-1185">Reference proteome</keyword>
<organism evidence="2 3">
    <name type="scientific">Aliidiomarina taiwanensis</name>
    <dbReference type="NCBI Taxonomy" id="946228"/>
    <lineage>
        <taxon>Bacteria</taxon>
        <taxon>Pseudomonadati</taxon>
        <taxon>Pseudomonadota</taxon>
        <taxon>Gammaproteobacteria</taxon>
        <taxon>Alteromonadales</taxon>
        <taxon>Idiomarinaceae</taxon>
        <taxon>Aliidiomarina</taxon>
    </lineage>
</organism>
<evidence type="ECO:0000313" key="2">
    <source>
        <dbReference type="EMBL" id="RUO42669.1"/>
    </source>
</evidence>
<dbReference type="InterPro" id="IPR024534">
    <property type="entry name" value="JetD_C"/>
</dbReference>
<gene>
    <name evidence="2" type="ORF">CWE15_04450</name>
</gene>
<dbReference type="EMBL" id="PIPQ01000002">
    <property type="protein sequence ID" value="RUO42669.1"/>
    <property type="molecule type" value="Genomic_DNA"/>
</dbReference>
<comment type="caution">
    <text evidence="2">The sequence shown here is derived from an EMBL/GenBank/DDBJ whole genome shotgun (WGS) entry which is preliminary data.</text>
</comment>
<feature type="domain" description="Wadjet protein JetD C-terminal" evidence="1">
    <location>
        <begin position="252"/>
        <end position="283"/>
    </location>
</feature>
<dbReference type="Pfam" id="PF09983">
    <property type="entry name" value="JetD_C"/>
    <property type="match status" value="1"/>
</dbReference>
<name>A0A432X730_9GAMM</name>
<dbReference type="RefSeq" id="WP_126756879.1">
    <property type="nucleotide sequence ID" value="NZ_PIPQ01000002.1"/>
</dbReference>